<dbReference type="Proteomes" id="UP000323646">
    <property type="component" value="Unassembled WGS sequence"/>
</dbReference>
<dbReference type="OrthoDB" id="1663197at2"/>
<dbReference type="EMBL" id="VTOY01000001">
    <property type="protein sequence ID" value="TYZ25129.1"/>
    <property type="molecule type" value="Genomic_DNA"/>
</dbReference>
<organism evidence="1 2">
    <name type="scientific">Selenomonas ruminis</name>
    <dbReference type="NCBI Taxonomy" id="2593411"/>
    <lineage>
        <taxon>Bacteria</taxon>
        <taxon>Bacillati</taxon>
        <taxon>Bacillota</taxon>
        <taxon>Negativicutes</taxon>
        <taxon>Selenomonadales</taxon>
        <taxon>Selenomonadaceae</taxon>
        <taxon>Selenomonas</taxon>
    </lineage>
</organism>
<evidence type="ECO:0000313" key="1">
    <source>
        <dbReference type="EMBL" id="TYZ25129.1"/>
    </source>
</evidence>
<reference evidence="1 2" key="1">
    <citation type="submission" date="2019-08" db="EMBL/GenBank/DDBJ databases">
        <title>Selenomonas sp. mPRGC5 and Selenomonas sp. mPRGC8 isolated from ruminal fluid of dairy goat (Capra hircus).</title>
        <authorList>
            <person name="Poothong S."/>
            <person name="Nuengjamnong C."/>
            <person name="Tanasupawat S."/>
        </authorList>
    </citation>
    <scope>NUCLEOTIDE SEQUENCE [LARGE SCALE GENOMIC DNA]</scope>
    <source>
        <strain evidence="2">mPRGC5</strain>
    </source>
</reference>
<dbReference type="RefSeq" id="WP_149170733.1">
    <property type="nucleotide sequence ID" value="NZ_VTOY01000001.1"/>
</dbReference>
<gene>
    <name evidence="1" type="ORF">FZ040_03705</name>
</gene>
<comment type="caution">
    <text evidence="1">The sequence shown here is derived from an EMBL/GenBank/DDBJ whole genome shotgun (WGS) entry which is preliminary data.</text>
</comment>
<sequence length="494" mass="54646">MMIGTKEAASAGFIDYQLSAANKAGSMAENQSKAADTASLLTAPAYQVDIAANLLEGISTRVQGGKVWLEPANGAYAPYTPYGKGWTREDELAALERGIAYYQQCNERYYSQGSPYDPEADKKRLEQIVSEIPMGEFSLVPATYKELGLPAIEQDFAIADKPPATAAATSAEVLDTSASLYTPVTEIATKHYRWTEATGIEETLTQEQEIANGKSVVRQWMQGYITDTVGEILKPHATYEDAYAALYGDAVSAPVVTFNEETFCYDMRMKNTQGGAFGVLATQLNRFLEDYGKDDSFYDTLASALNELDPQGENDIVNQIRKMINQVKGGSPIDTESESFEEEVQEAIAKTFGGSVQTAKAKQKQKQDHKQEEAQGLDYLAMQRRQAEEEGQLLDALLGKENDKQAESAGDVLRGRKPEGKDMEFTDRLRRVDEREAPRQPFVFIADEEDKGPGLPVEEIQQQEQLHTAWLKIGKQLAEKFVVEKQERMGNGAD</sequence>
<keyword evidence="2" id="KW-1185">Reference proteome</keyword>
<evidence type="ECO:0000313" key="2">
    <source>
        <dbReference type="Proteomes" id="UP000323646"/>
    </source>
</evidence>
<proteinExistence type="predicted"/>
<dbReference type="AlphaFoldDB" id="A0A5D6WDQ4"/>
<protein>
    <submittedName>
        <fullName evidence="1">Uncharacterized protein</fullName>
    </submittedName>
</protein>
<accession>A0A5D6WDQ4</accession>
<name>A0A5D6WDQ4_9FIRM</name>